<dbReference type="Proteomes" id="UP000072605">
    <property type="component" value="Unassembled WGS sequence"/>
</dbReference>
<gene>
    <name evidence="1" type="ORF">RSA11_04440</name>
</gene>
<comment type="caution">
    <text evidence="1">The sequence shown here is derived from an EMBL/GenBank/DDBJ whole genome shotgun (WGS) entry which is preliminary data.</text>
</comment>
<proteinExistence type="predicted"/>
<protein>
    <submittedName>
        <fullName evidence="1">Uncharacterized protein</fullName>
    </submittedName>
</protein>
<evidence type="ECO:0000313" key="2">
    <source>
        <dbReference type="Proteomes" id="UP000072605"/>
    </source>
</evidence>
<sequence>MQDGIYAATYTNDQGRHFGQLDVEGDALHFTSWVKHYKHSEYPQRGRVISRSRVWVMQEDVEVHGTWDEAQEARFAAIKRNLEREIAQGDYQEKLF</sequence>
<dbReference type="EMBL" id="LDQV01000012">
    <property type="protein sequence ID" value="KTR27915.1"/>
    <property type="molecule type" value="Genomic_DNA"/>
</dbReference>
<dbReference type="RefSeq" id="WP_058713208.1">
    <property type="nucleotide sequence ID" value="NZ_LDQV01000012.1"/>
</dbReference>
<organism evidence="1 2">
    <name type="scientific">Exiguobacterium indicum</name>
    <dbReference type="NCBI Taxonomy" id="296995"/>
    <lineage>
        <taxon>Bacteria</taxon>
        <taxon>Bacillati</taxon>
        <taxon>Bacillota</taxon>
        <taxon>Bacilli</taxon>
        <taxon>Bacillales</taxon>
        <taxon>Bacillales Family XII. Incertae Sedis</taxon>
        <taxon>Exiguobacterium</taxon>
    </lineage>
</organism>
<name>A0AAW3MG74_9BACL</name>
<accession>A0AAW3MG74</accession>
<dbReference type="AlphaFoldDB" id="A0AAW3MG74"/>
<reference evidence="1 2" key="1">
    <citation type="journal article" date="2016" name="Front. Microbiol.">
        <title>Genomic Resource of Rice Seed Associated Bacteria.</title>
        <authorList>
            <person name="Midha S."/>
            <person name="Bansal K."/>
            <person name="Sharma S."/>
            <person name="Kumar N."/>
            <person name="Patil P.P."/>
            <person name="Chaudhry V."/>
            <person name="Patil P.B."/>
        </authorList>
    </citation>
    <scope>NUCLEOTIDE SEQUENCE [LARGE SCALE GENOMIC DNA]</scope>
    <source>
        <strain evidence="1 2">RSA11</strain>
    </source>
</reference>
<evidence type="ECO:0000313" key="1">
    <source>
        <dbReference type="EMBL" id="KTR27915.1"/>
    </source>
</evidence>